<evidence type="ECO:0000313" key="2">
    <source>
        <dbReference type="EMBL" id="GCB70921.1"/>
    </source>
</evidence>
<feature type="region of interest" description="Disordered" evidence="1">
    <location>
        <begin position="1"/>
        <end position="56"/>
    </location>
</feature>
<proteinExistence type="predicted"/>
<keyword evidence="3" id="KW-1185">Reference proteome</keyword>
<evidence type="ECO:0000313" key="3">
    <source>
        <dbReference type="Proteomes" id="UP000288216"/>
    </source>
</evidence>
<comment type="caution">
    <text evidence="2">The sequence shown here is derived from an EMBL/GenBank/DDBJ whole genome shotgun (WGS) entry which is preliminary data.</text>
</comment>
<reference evidence="2 3" key="1">
    <citation type="journal article" date="2018" name="Nat. Ecol. Evol.">
        <title>Shark genomes provide insights into elasmobranch evolution and the origin of vertebrates.</title>
        <authorList>
            <person name="Hara Y"/>
            <person name="Yamaguchi K"/>
            <person name="Onimaru K"/>
            <person name="Kadota M"/>
            <person name="Koyanagi M"/>
            <person name="Keeley SD"/>
            <person name="Tatsumi K"/>
            <person name="Tanaka K"/>
            <person name="Motone F"/>
            <person name="Kageyama Y"/>
            <person name="Nozu R"/>
            <person name="Adachi N"/>
            <person name="Nishimura O"/>
            <person name="Nakagawa R"/>
            <person name="Tanegashima C"/>
            <person name="Kiyatake I"/>
            <person name="Matsumoto R"/>
            <person name="Murakumo K"/>
            <person name="Nishida K"/>
            <person name="Terakita A"/>
            <person name="Kuratani S"/>
            <person name="Sato K"/>
            <person name="Hyodo S Kuraku.S."/>
        </authorList>
    </citation>
    <scope>NUCLEOTIDE SEQUENCE [LARGE SCALE GENOMIC DNA]</scope>
</reference>
<dbReference type="Proteomes" id="UP000288216">
    <property type="component" value="Unassembled WGS sequence"/>
</dbReference>
<dbReference type="AlphaFoldDB" id="A0A401PCS2"/>
<dbReference type="EMBL" id="BFAA01003386">
    <property type="protein sequence ID" value="GCB70921.1"/>
    <property type="molecule type" value="Genomic_DNA"/>
</dbReference>
<accession>A0A401PCS2</accession>
<name>A0A401PCS2_SCYTO</name>
<feature type="compositionally biased region" description="Basic and acidic residues" evidence="1">
    <location>
        <begin position="9"/>
        <end position="20"/>
    </location>
</feature>
<protein>
    <submittedName>
        <fullName evidence="2">Uncharacterized protein</fullName>
    </submittedName>
</protein>
<organism evidence="2 3">
    <name type="scientific">Scyliorhinus torazame</name>
    <name type="common">Cloudy catshark</name>
    <name type="synonym">Catulus torazame</name>
    <dbReference type="NCBI Taxonomy" id="75743"/>
    <lineage>
        <taxon>Eukaryota</taxon>
        <taxon>Metazoa</taxon>
        <taxon>Chordata</taxon>
        <taxon>Craniata</taxon>
        <taxon>Vertebrata</taxon>
        <taxon>Chondrichthyes</taxon>
        <taxon>Elasmobranchii</taxon>
        <taxon>Galeomorphii</taxon>
        <taxon>Galeoidea</taxon>
        <taxon>Carcharhiniformes</taxon>
        <taxon>Scyliorhinidae</taxon>
        <taxon>Scyliorhinus</taxon>
    </lineage>
</organism>
<evidence type="ECO:0000256" key="1">
    <source>
        <dbReference type="SAM" id="MobiDB-lite"/>
    </source>
</evidence>
<sequence>MEQASLIHLHGDSHSRDFSSRGRGRTNDSPAYRTNRPLISPGCAARAGHGTTASGRVQFNGTESAVPSMLREHGYCCG</sequence>
<gene>
    <name evidence="2" type="ORF">scyTo_0008719</name>
</gene>